<dbReference type="SUPFAM" id="SSF56349">
    <property type="entry name" value="DNA breaking-rejoining enzymes"/>
    <property type="match status" value="1"/>
</dbReference>
<dbReference type="GO" id="GO:0003677">
    <property type="term" value="F:DNA binding"/>
    <property type="evidence" value="ECO:0007669"/>
    <property type="project" value="InterPro"/>
</dbReference>
<dbReference type="OrthoDB" id="6747449at2759"/>
<name>A0A8S3USH0_MYTED</name>
<organism evidence="2 3">
    <name type="scientific">Mytilus edulis</name>
    <name type="common">Blue mussel</name>
    <dbReference type="NCBI Taxonomy" id="6550"/>
    <lineage>
        <taxon>Eukaryota</taxon>
        <taxon>Metazoa</taxon>
        <taxon>Spiralia</taxon>
        <taxon>Lophotrochozoa</taxon>
        <taxon>Mollusca</taxon>
        <taxon>Bivalvia</taxon>
        <taxon>Autobranchia</taxon>
        <taxon>Pteriomorphia</taxon>
        <taxon>Mytilida</taxon>
        <taxon>Mytiloidea</taxon>
        <taxon>Mytilidae</taxon>
        <taxon>Mytilinae</taxon>
        <taxon>Mytilus</taxon>
    </lineage>
</organism>
<evidence type="ECO:0000313" key="3">
    <source>
        <dbReference type="Proteomes" id="UP000683360"/>
    </source>
</evidence>
<dbReference type="EMBL" id="CAJPWZ010002764">
    <property type="protein sequence ID" value="CAG2245278.1"/>
    <property type="molecule type" value="Genomic_DNA"/>
</dbReference>
<dbReference type="GO" id="GO:0015074">
    <property type="term" value="P:DNA integration"/>
    <property type="evidence" value="ECO:0007669"/>
    <property type="project" value="InterPro"/>
</dbReference>
<keyword evidence="1" id="KW-0233">DNA recombination</keyword>
<dbReference type="InterPro" id="IPR013762">
    <property type="entry name" value="Integrase-like_cat_sf"/>
</dbReference>
<dbReference type="Proteomes" id="UP000683360">
    <property type="component" value="Unassembled WGS sequence"/>
</dbReference>
<sequence>MRRRNVIISRPVKSFNVSDYGPCPDCFEWMLKNTLEIGISSLRSGYATLDDEEELKSPSNAIKLKYDLVRMVNIKWAYLVKNSGSKEEKKTCKELLQLITVEWSEKVTKIARSVLTTRKLTHEREIPAPEDIRKINELKDYAIRRTDLNDVDESLIGDLTDLENELLRSQDLMVVRGKRSRPVPVIISNELKKPLEYLANPEIRKMFIKPSNKFLFPSTGDGPLRSYDSMKNVCEKLNLKRPESITSVTLRKYTATLSQVLSLKENEIGWLCKHLGHTKSVHTEHYKQLSGYVERVEIGKLMMIQDMNLVSKFKGKDLHSVNFTGNKITYLNIKQQDVYDINNDADDIDVDETVIHNGKTNKRKFEENYELNGQPKKKKKSRSTLGII</sequence>
<evidence type="ECO:0000256" key="1">
    <source>
        <dbReference type="ARBA" id="ARBA00023172"/>
    </source>
</evidence>
<dbReference type="Gene3D" id="1.10.443.10">
    <property type="entry name" value="Intergrase catalytic core"/>
    <property type="match status" value="1"/>
</dbReference>
<proteinExistence type="predicted"/>
<accession>A0A8S3USH0</accession>
<dbReference type="InterPro" id="IPR011010">
    <property type="entry name" value="DNA_brk_join_enz"/>
</dbReference>
<dbReference type="PANTHER" id="PTHR33480">
    <property type="entry name" value="SET DOMAIN-CONTAINING PROTEIN-RELATED"/>
    <property type="match status" value="1"/>
</dbReference>
<keyword evidence="3" id="KW-1185">Reference proteome</keyword>
<protein>
    <submittedName>
        <fullName evidence="2">Uncharacterized protein</fullName>
    </submittedName>
</protein>
<dbReference type="PANTHER" id="PTHR33480:SF1">
    <property type="entry name" value="TYR RECOMBINASE DOMAIN-CONTAINING PROTEIN"/>
    <property type="match status" value="1"/>
</dbReference>
<gene>
    <name evidence="2" type="ORF">MEDL_57300</name>
</gene>
<dbReference type="GO" id="GO:0006310">
    <property type="term" value="P:DNA recombination"/>
    <property type="evidence" value="ECO:0007669"/>
    <property type="project" value="UniProtKB-KW"/>
</dbReference>
<dbReference type="AlphaFoldDB" id="A0A8S3USH0"/>
<evidence type="ECO:0000313" key="2">
    <source>
        <dbReference type="EMBL" id="CAG2245278.1"/>
    </source>
</evidence>
<reference evidence="2" key="1">
    <citation type="submission" date="2021-03" db="EMBL/GenBank/DDBJ databases">
        <authorList>
            <person name="Bekaert M."/>
        </authorList>
    </citation>
    <scope>NUCLEOTIDE SEQUENCE</scope>
</reference>
<comment type="caution">
    <text evidence="2">The sequence shown here is derived from an EMBL/GenBank/DDBJ whole genome shotgun (WGS) entry which is preliminary data.</text>
</comment>